<dbReference type="Gene3D" id="1.10.260.40">
    <property type="entry name" value="lambda repressor-like DNA-binding domains"/>
    <property type="match status" value="1"/>
</dbReference>
<dbReference type="GO" id="GO:0003677">
    <property type="term" value="F:DNA binding"/>
    <property type="evidence" value="ECO:0007669"/>
    <property type="project" value="InterPro"/>
</dbReference>
<protein>
    <submittedName>
        <fullName evidence="2">Helix-turn-helix</fullName>
    </submittedName>
</protein>
<evidence type="ECO:0000313" key="3">
    <source>
        <dbReference type="Proteomes" id="UP000236735"/>
    </source>
</evidence>
<reference evidence="2 3" key="1">
    <citation type="submission" date="2016-10" db="EMBL/GenBank/DDBJ databases">
        <authorList>
            <person name="de Groot N.N."/>
        </authorList>
    </citation>
    <scope>NUCLEOTIDE SEQUENCE [LARGE SCALE GENOMIC DNA]</scope>
    <source>
        <strain evidence="2 3">AR32</strain>
    </source>
</reference>
<dbReference type="SUPFAM" id="SSF47413">
    <property type="entry name" value="lambda repressor-like DNA-binding domains"/>
    <property type="match status" value="1"/>
</dbReference>
<proteinExistence type="predicted"/>
<dbReference type="InterPro" id="IPR010982">
    <property type="entry name" value="Lambda_DNA-bd_dom_sf"/>
</dbReference>
<dbReference type="EMBL" id="FNUV01000001">
    <property type="protein sequence ID" value="SEF42854.1"/>
    <property type="molecule type" value="Genomic_DNA"/>
</dbReference>
<organism evidence="2 3">
    <name type="scientific">Xylanibacter ruminicola</name>
    <name type="common">Prevotella ruminicola</name>
    <dbReference type="NCBI Taxonomy" id="839"/>
    <lineage>
        <taxon>Bacteria</taxon>
        <taxon>Pseudomonadati</taxon>
        <taxon>Bacteroidota</taxon>
        <taxon>Bacteroidia</taxon>
        <taxon>Bacteroidales</taxon>
        <taxon>Prevotellaceae</taxon>
        <taxon>Xylanibacter</taxon>
    </lineage>
</organism>
<evidence type="ECO:0000259" key="1">
    <source>
        <dbReference type="PROSITE" id="PS50943"/>
    </source>
</evidence>
<dbReference type="PROSITE" id="PS50943">
    <property type="entry name" value="HTH_CROC1"/>
    <property type="match status" value="1"/>
</dbReference>
<dbReference type="Proteomes" id="UP000236735">
    <property type="component" value="Unassembled WGS sequence"/>
</dbReference>
<dbReference type="AlphaFoldDB" id="A0A1H5RXK5"/>
<feature type="domain" description="HTH cro/C1-type" evidence="1">
    <location>
        <begin position="24"/>
        <end position="66"/>
    </location>
</feature>
<dbReference type="InterPro" id="IPR001387">
    <property type="entry name" value="Cro/C1-type_HTH"/>
</dbReference>
<accession>A0A1H5RXK5</accession>
<evidence type="ECO:0000313" key="2">
    <source>
        <dbReference type="EMBL" id="SEF42854.1"/>
    </source>
</evidence>
<name>A0A1H5RXK5_XYLRU</name>
<gene>
    <name evidence="2" type="ORF">SAMN05216354_0386</name>
</gene>
<dbReference type="RefSeq" id="WP_146063058.1">
    <property type="nucleotide sequence ID" value="NZ_FNUV01000001.1"/>
</dbReference>
<sequence>MVFSEYMKTLSPNPGKSERSEMIEKIAAATCKNKTAVYAWINGERQPDMLTKKTISGLLNIPVEELFPE</sequence>